<reference evidence="2" key="1">
    <citation type="submission" date="2023-07" db="EMBL/GenBank/DDBJ databases">
        <title>30 novel species of actinomycetes from the DSMZ collection.</title>
        <authorList>
            <person name="Nouioui I."/>
        </authorList>
    </citation>
    <scope>NUCLEOTIDE SEQUENCE [LARGE SCALE GENOMIC DNA]</scope>
    <source>
        <strain evidence="2">DSM 41640</strain>
    </source>
</reference>
<dbReference type="Proteomes" id="UP001183824">
    <property type="component" value="Unassembled WGS sequence"/>
</dbReference>
<organism evidence="1 2">
    <name type="scientific">Streptomyces doebereineriae</name>
    <dbReference type="NCBI Taxonomy" id="3075528"/>
    <lineage>
        <taxon>Bacteria</taxon>
        <taxon>Bacillati</taxon>
        <taxon>Actinomycetota</taxon>
        <taxon>Actinomycetes</taxon>
        <taxon>Kitasatosporales</taxon>
        <taxon>Streptomycetaceae</taxon>
        <taxon>Streptomyces</taxon>
    </lineage>
</organism>
<dbReference type="PANTHER" id="PTHR44809:SF1">
    <property type="entry name" value="PROTEIN O-MANNOSYL-TRANSFERASE TMTC1"/>
    <property type="match status" value="1"/>
</dbReference>
<protein>
    <submittedName>
        <fullName evidence="1">Tetratricopeptide repeat protein</fullName>
    </submittedName>
</protein>
<proteinExistence type="predicted"/>
<dbReference type="RefSeq" id="WP_311716689.1">
    <property type="nucleotide sequence ID" value="NZ_JAVREZ010000009.1"/>
</dbReference>
<dbReference type="PANTHER" id="PTHR44809">
    <property type="match status" value="1"/>
</dbReference>
<dbReference type="SUPFAM" id="SSF81901">
    <property type="entry name" value="HCP-like"/>
    <property type="match status" value="2"/>
</dbReference>
<dbReference type="InterPro" id="IPR019734">
    <property type="entry name" value="TPR_rpt"/>
</dbReference>
<evidence type="ECO:0000313" key="1">
    <source>
        <dbReference type="EMBL" id="MDT0483808.1"/>
    </source>
</evidence>
<gene>
    <name evidence="1" type="ORF">RNB18_26970</name>
</gene>
<dbReference type="InterPro" id="IPR011990">
    <property type="entry name" value="TPR-like_helical_dom_sf"/>
</dbReference>
<keyword evidence="2" id="KW-1185">Reference proteome</keyword>
<evidence type="ECO:0000313" key="2">
    <source>
        <dbReference type="Proteomes" id="UP001183824"/>
    </source>
</evidence>
<dbReference type="Gene3D" id="1.25.40.10">
    <property type="entry name" value="Tetratricopeptide repeat domain"/>
    <property type="match status" value="5"/>
</dbReference>
<sequence>MDYELRRQLQLAETEGGLVLLVGDSTAGKTRAAYEAMHAELPERRVARPTQSRDLFAAVDVMGRTAVPSVLWLDDLERFLGNDGLDLALLDELIRLRLPAIATMRLQQYEKFSPQNRDRAGAQVLRAIDPINIPRIWSAEELGRAAECDDGRIVEALTRHGPYGIAEYVAAGPFLLAELDRARQAAAGHARGAALVMAAIDLARTGLHPPYSLTLLTALHEHHLSAYGGALLRPEPLEDAIRWATEIRYGVTSLLLPAEDPQAWDVFDYLKDHIKTSVPRCAWTAALEHATGEDQFAVGLAAAEAEIYDIAEAAWRPLAAKSLMVAHNLGVLMCHQEGRETEAEAFFRAALADGYKSTATNLGLLLSKQQGREVEAEKFLRDALDHGHGVANNLGLLLVEQQGREREAEEFFLIALSNEEAADANNNLGRLLSRQEGREDEAEAYLRAALAMEEPTHAIYNLGLLLYRQEDRRAEAEEYLRRALASGDTQAAYFLGDLLSEQEGRETEAEELLRAALVTDLASTAAYDLGQLMMHAGRQAEAEAMYRFAVERGNASAANNLGNILSKQEGQEAETEDLYRVALASDTASVDAAYNLGIFLSDQPGRESEAEELYRTALKFGHEQAAKNLGHLLARQPGREGETENYFRLALSAGDPDAAFNLGVLLAEQEGREDEAEKFYRMAYLGGDDEAANNLGLLLARQKGREAEAERFFSIALAAGDPYAAENLEILRWLTG</sequence>
<accession>A0ABU2VEN0</accession>
<dbReference type="Pfam" id="PF13181">
    <property type="entry name" value="TPR_8"/>
    <property type="match status" value="2"/>
</dbReference>
<name>A0ABU2VEN0_9ACTN</name>
<dbReference type="InterPro" id="IPR052943">
    <property type="entry name" value="TMTC_O-mannosyl-trnsfr"/>
</dbReference>
<comment type="caution">
    <text evidence="1">The sequence shown here is derived from an EMBL/GenBank/DDBJ whole genome shotgun (WGS) entry which is preliminary data.</text>
</comment>
<dbReference type="EMBL" id="JAVREZ010000009">
    <property type="protein sequence ID" value="MDT0483808.1"/>
    <property type="molecule type" value="Genomic_DNA"/>
</dbReference>